<dbReference type="AlphaFoldDB" id="B0N8I9"/>
<keyword evidence="2" id="KW-1185">Reference proteome</keyword>
<organism evidence="1 2">
    <name type="scientific">Thomasclavelia ramosa DSM 1402</name>
    <dbReference type="NCBI Taxonomy" id="445974"/>
    <lineage>
        <taxon>Bacteria</taxon>
        <taxon>Bacillati</taxon>
        <taxon>Bacillota</taxon>
        <taxon>Erysipelotrichia</taxon>
        <taxon>Erysipelotrichales</taxon>
        <taxon>Coprobacillaceae</taxon>
        <taxon>Thomasclavelia</taxon>
    </lineage>
</organism>
<reference evidence="1" key="1">
    <citation type="submission" date="2007-11" db="EMBL/GenBank/DDBJ databases">
        <authorList>
            <person name="Fulton L."/>
            <person name="Clifton S."/>
            <person name="Fulton B."/>
            <person name="Xu J."/>
            <person name="Minx P."/>
            <person name="Pepin K.H."/>
            <person name="Johnson M."/>
            <person name="Thiruvilangam P."/>
            <person name="Bhonagiri V."/>
            <person name="Nash W.E."/>
            <person name="Mardis E.R."/>
            <person name="Wilson R.K."/>
        </authorList>
    </citation>
    <scope>NUCLEOTIDE SEQUENCE [LARGE SCALE GENOMIC DNA]</scope>
    <source>
        <strain evidence="1">DSM 1402</strain>
    </source>
</reference>
<dbReference type="eggNOG" id="ENOG5032VG5">
    <property type="taxonomic scope" value="Bacteria"/>
</dbReference>
<dbReference type="InterPro" id="IPR046078">
    <property type="entry name" value="DUF6096"/>
</dbReference>
<dbReference type="EMBL" id="ABFX02000008">
    <property type="protein sequence ID" value="EDS18127.1"/>
    <property type="molecule type" value="Genomic_DNA"/>
</dbReference>
<sequence length="130" mass="14906">MHKEAAMEENKRIPWATWEVDGVEYKLKLTTSVITKLEEQFKTNLVNVLDNGVPALKIMLTITHGAMQKFHHGIKYKDVEEMFEKYVDEGGSQTAFMTDVFFPIYQASGFFSGSMAEMMSEKLDEAKEQL</sequence>
<reference evidence="1" key="2">
    <citation type="submission" date="2014-06" db="EMBL/GenBank/DDBJ databases">
        <title>Draft genome sequence of Clostridium ramosum(DSM 1402).</title>
        <authorList>
            <person name="Sudarsanam P."/>
            <person name="Ley R."/>
            <person name="Guruge J."/>
            <person name="Turnbaugh P.J."/>
            <person name="Mahowald M."/>
            <person name="Liep D."/>
            <person name="Gordon J."/>
        </authorList>
    </citation>
    <scope>NUCLEOTIDE SEQUENCE</scope>
    <source>
        <strain evidence="1">DSM 1402</strain>
    </source>
</reference>
<accession>B0N8I9</accession>
<name>B0N8I9_9FIRM</name>
<gene>
    <name evidence="1" type="ORF">CLORAM_02923</name>
</gene>
<dbReference type="HOGENOM" id="CLU_149193_0_0_9"/>
<dbReference type="Pfam" id="PF19591">
    <property type="entry name" value="DUF6096"/>
    <property type="match status" value="1"/>
</dbReference>
<evidence type="ECO:0000313" key="1">
    <source>
        <dbReference type="EMBL" id="EDS18127.1"/>
    </source>
</evidence>
<comment type="caution">
    <text evidence="1">The sequence shown here is derived from an EMBL/GenBank/DDBJ whole genome shotgun (WGS) entry which is preliminary data.</text>
</comment>
<proteinExistence type="predicted"/>
<evidence type="ECO:0000313" key="2">
    <source>
        <dbReference type="Proteomes" id="UP000005798"/>
    </source>
</evidence>
<protein>
    <submittedName>
        <fullName evidence="1">Uncharacterized protein</fullName>
    </submittedName>
</protein>
<dbReference type="Proteomes" id="UP000005798">
    <property type="component" value="Unassembled WGS sequence"/>
</dbReference>